<feature type="domain" description="Zorya protein ZorC EH" evidence="2">
    <location>
        <begin position="105"/>
        <end position="463"/>
    </location>
</feature>
<dbReference type="eggNOG" id="ENOG5030KNW">
    <property type="taxonomic scope" value="Bacteria"/>
</dbReference>
<gene>
    <name evidence="3" type="ORF">HMPREF0551_2585</name>
</gene>
<sequence>MNALQQLEHRLARSTQDAFAHSPQLPDRGAWEPILDAVIKRIRESNPGLKPGNLPEDRMQDALGRFWEGMEVRDFRDAYLLSHALSTPYRGTNTCAMDDAGRFDRILAGADSWVGRPNLYRRCYRGLVHNYFSYGSFPDRVSETGRKNWSALRQYLYDRNGVIQAERFNPPWVQVALDNRQLFTADPVGPYVAKVMQGDYATIDSLKEHLGIEQSSWFFRQLILSQIRQAVGYEDQRFRNSLDSMLQLIRGNLILRNEALAMLLERYKEIKGHPIHIGLRDHSVTWWENPWLPSNKTAWQRVSEDARQMVSNWLKGEFIEAFFTKLAQDGTSDRRRVNFWKRYVKAIDHVDFALGPTARNSRDPDFKVLKEKMKGLLWYLDASGNNNAFIMRMGKLVVVEFSDMGNALYAYRDDQGLPFDLTKPLALPVNARNSLKNSARRNKLTHKDGIYGYSEWEDHFENWLRSEGVSPEGRGDGAPARPGRQGEGRSTEHVPERPSPPPGQPVYYPPLYNVLDIARRHGLKTSDLRKQGGYFWVLTDDSDPQIGNALSMQGLRYRPGKGWYT</sequence>
<evidence type="ECO:0000259" key="2">
    <source>
        <dbReference type="Pfam" id="PF15611"/>
    </source>
</evidence>
<dbReference type="InterPro" id="IPR028943">
    <property type="entry name" value="ZorC_EH_Signature_dom"/>
</dbReference>
<organism evidence="3 4">
    <name type="scientific">Lautropia mirabilis ATCC 51599</name>
    <dbReference type="NCBI Taxonomy" id="887898"/>
    <lineage>
        <taxon>Bacteria</taxon>
        <taxon>Pseudomonadati</taxon>
        <taxon>Pseudomonadota</taxon>
        <taxon>Betaproteobacteria</taxon>
        <taxon>Burkholderiales</taxon>
        <taxon>Burkholderiaceae</taxon>
        <taxon>Lautropia</taxon>
    </lineage>
</organism>
<dbReference type="AlphaFoldDB" id="E7S133"/>
<dbReference type="STRING" id="887898.HMPREF0551_2585"/>
<evidence type="ECO:0000313" key="3">
    <source>
        <dbReference type="EMBL" id="EFV93689.1"/>
    </source>
</evidence>
<reference evidence="3 4" key="1">
    <citation type="submission" date="2010-12" db="EMBL/GenBank/DDBJ databases">
        <authorList>
            <person name="Muzny D."/>
            <person name="Qin X."/>
            <person name="Deng J."/>
            <person name="Jiang H."/>
            <person name="Liu Y."/>
            <person name="Qu J."/>
            <person name="Song X.-Z."/>
            <person name="Zhang L."/>
            <person name="Thornton R."/>
            <person name="Coyle M."/>
            <person name="Francisco L."/>
            <person name="Jackson L."/>
            <person name="Javaid M."/>
            <person name="Korchina V."/>
            <person name="Kovar C."/>
            <person name="Mata R."/>
            <person name="Mathew T."/>
            <person name="Ngo R."/>
            <person name="Nguyen L."/>
            <person name="Nguyen N."/>
            <person name="Okwuonu G."/>
            <person name="Ongeri F."/>
            <person name="Pham C."/>
            <person name="Simmons D."/>
            <person name="Wilczek-Boney K."/>
            <person name="Hale W."/>
            <person name="Jakkamsetti A."/>
            <person name="Pham P."/>
            <person name="Ruth R."/>
            <person name="San Lucas F."/>
            <person name="Warren J."/>
            <person name="Zhang J."/>
            <person name="Zhao Z."/>
            <person name="Zhou C."/>
            <person name="Zhu D."/>
            <person name="Lee S."/>
            <person name="Bess C."/>
            <person name="Blankenburg K."/>
            <person name="Forbes L."/>
            <person name="Fu Q."/>
            <person name="Gubbala S."/>
            <person name="Hirani K."/>
            <person name="Jayaseelan J.C."/>
            <person name="Lara F."/>
            <person name="Munidasa M."/>
            <person name="Palculict T."/>
            <person name="Patil S."/>
            <person name="Pu L.-L."/>
            <person name="Saada N."/>
            <person name="Tang L."/>
            <person name="Weissenberger G."/>
            <person name="Zhu Y."/>
            <person name="Hemphill L."/>
            <person name="Shang Y."/>
            <person name="Youmans B."/>
            <person name="Ayvaz T."/>
            <person name="Ross M."/>
            <person name="Santibanez J."/>
            <person name="Aqrawi P."/>
            <person name="Gross S."/>
            <person name="Joshi V."/>
            <person name="Fowler G."/>
            <person name="Nazareth L."/>
            <person name="Reid J."/>
            <person name="Worley K."/>
            <person name="Petrosino J."/>
            <person name="Highlander S."/>
            <person name="Gibbs R."/>
        </authorList>
    </citation>
    <scope>NUCLEOTIDE SEQUENCE [LARGE SCALE GENOMIC DNA]</scope>
    <source>
        <strain evidence="3 4">ATCC 51599</strain>
    </source>
</reference>
<keyword evidence="4" id="KW-1185">Reference proteome</keyword>
<name>E7S133_9BURK</name>
<dbReference type="Proteomes" id="UP000011021">
    <property type="component" value="Unassembled WGS sequence"/>
</dbReference>
<dbReference type="Pfam" id="PF15611">
    <property type="entry name" value="EH_Signature"/>
    <property type="match status" value="1"/>
</dbReference>
<feature type="compositionally biased region" description="Basic and acidic residues" evidence="1">
    <location>
        <begin position="484"/>
        <end position="496"/>
    </location>
</feature>
<feature type="compositionally biased region" description="Pro residues" evidence="1">
    <location>
        <begin position="497"/>
        <end position="507"/>
    </location>
</feature>
<evidence type="ECO:0000313" key="4">
    <source>
        <dbReference type="Proteomes" id="UP000011021"/>
    </source>
</evidence>
<comment type="caution">
    <text evidence="3">The sequence shown here is derived from an EMBL/GenBank/DDBJ whole genome shotgun (WGS) entry which is preliminary data.</text>
</comment>
<accession>E7S133</accession>
<dbReference type="HOGENOM" id="CLU_036299_0_0_4"/>
<proteinExistence type="predicted"/>
<dbReference type="EMBL" id="AEQP01000024">
    <property type="protein sequence ID" value="EFV93689.1"/>
    <property type="molecule type" value="Genomic_DNA"/>
</dbReference>
<evidence type="ECO:0000256" key="1">
    <source>
        <dbReference type="SAM" id="MobiDB-lite"/>
    </source>
</evidence>
<feature type="region of interest" description="Disordered" evidence="1">
    <location>
        <begin position="467"/>
        <end position="507"/>
    </location>
</feature>
<protein>
    <recommendedName>
        <fullName evidence="2">Zorya protein ZorC EH domain-containing protein</fullName>
    </recommendedName>
</protein>
<dbReference type="RefSeq" id="WP_005675058.1">
    <property type="nucleotide sequence ID" value="NZ_CP146288.1"/>
</dbReference>